<feature type="domain" description="RNA polymerase sigma factor 70 region 4 type 2" evidence="7">
    <location>
        <begin position="121"/>
        <end position="172"/>
    </location>
</feature>
<dbReference type="SUPFAM" id="SSF88946">
    <property type="entry name" value="Sigma2 domain of RNA polymerase sigma factors"/>
    <property type="match status" value="1"/>
</dbReference>
<dbReference type="AlphaFoldDB" id="A0AAP9J460"/>
<keyword evidence="4" id="KW-0238">DNA-binding</keyword>
<dbReference type="Gene3D" id="1.10.1740.10">
    <property type="match status" value="1"/>
</dbReference>
<feature type="domain" description="RNA polymerase sigma-70 region 2" evidence="6">
    <location>
        <begin position="22"/>
        <end position="88"/>
    </location>
</feature>
<protein>
    <submittedName>
        <fullName evidence="8">Sigma-70 family RNA polymerase sigma factor</fullName>
    </submittedName>
</protein>
<dbReference type="InterPro" id="IPR014284">
    <property type="entry name" value="RNA_pol_sigma-70_dom"/>
</dbReference>
<keyword evidence="5" id="KW-0804">Transcription</keyword>
<sequence>MLTDEELIEEIRGGSQAAMEVLVKRHYSDVYSYLYRKIGNRHTAYDLTQEVFIKMMQSLGNYRDKGRFRHWLLKIAVNHCYDYYRSKQYRHRHAHTELEVDMPDENSNVWDLFHCHYQQEQAKQAVLSLPEKQRDAIILNFYHDMKIREIAVMTDTSESTIKYRIKAGISKLKQILLAGGEGSDHRKQG</sequence>
<dbReference type="GO" id="GO:0006352">
    <property type="term" value="P:DNA-templated transcription initiation"/>
    <property type="evidence" value="ECO:0007669"/>
    <property type="project" value="InterPro"/>
</dbReference>
<dbReference type="NCBIfam" id="TIGR02937">
    <property type="entry name" value="sigma70-ECF"/>
    <property type="match status" value="1"/>
</dbReference>
<dbReference type="GO" id="GO:0016987">
    <property type="term" value="F:sigma factor activity"/>
    <property type="evidence" value="ECO:0007669"/>
    <property type="project" value="UniProtKB-KW"/>
</dbReference>
<dbReference type="PANTHER" id="PTHR43133:SF8">
    <property type="entry name" value="RNA POLYMERASE SIGMA FACTOR HI_1459-RELATED"/>
    <property type="match status" value="1"/>
</dbReference>
<name>A0AAP9J460_PANTH</name>
<evidence type="ECO:0000313" key="9">
    <source>
        <dbReference type="Proteomes" id="UP000315377"/>
    </source>
</evidence>
<dbReference type="EMBL" id="CP041405">
    <property type="protein sequence ID" value="QDM47364.1"/>
    <property type="molecule type" value="Genomic_DNA"/>
</dbReference>
<evidence type="ECO:0000256" key="1">
    <source>
        <dbReference type="ARBA" id="ARBA00010641"/>
    </source>
</evidence>
<dbReference type="SUPFAM" id="SSF88659">
    <property type="entry name" value="Sigma3 and sigma4 domains of RNA polymerase sigma factors"/>
    <property type="match status" value="1"/>
</dbReference>
<dbReference type="InterPro" id="IPR039425">
    <property type="entry name" value="RNA_pol_sigma-70-like"/>
</dbReference>
<gene>
    <name evidence="8" type="ORF">FLT43_18355</name>
</gene>
<evidence type="ECO:0000259" key="6">
    <source>
        <dbReference type="Pfam" id="PF04542"/>
    </source>
</evidence>
<dbReference type="InterPro" id="IPR013325">
    <property type="entry name" value="RNA_pol_sigma_r2"/>
</dbReference>
<dbReference type="InterPro" id="IPR013324">
    <property type="entry name" value="RNA_pol_sigma_r3/r4-like"/>
</dbReference>
<dbReference type="Pfam" id="PF04542">
    <property type="entry name" value="Sigma70_r2"/>
    <property type="match status" value="1"/>
</dbReference>
<evidence type="ECO:0000256" key="4">
    <source>
        <dbReference type="ARBA" id="ARBA00023125"/>
    </source>
</evidence>
<evidence type="ECO:0000256" key="3">
    <source>
        <dbReference type="ARBA" id="ARBA00023082"/>
    </source>
</evidence>
<dbReference type="InterPro" id="IPR036388">
    <property type="entry name" value="WH-like_DNA-bd_sf"/>
</dbReference>
<dbReference type="InterPro" id="IPR007627">
    <property type="entry name" value="RNA_pol_sigma70_r2"/>
</dbReference>
<evidence type="ECO:0000259" key="7">
    <source>
        <dbReference type="Pfam" id="PF08281"/>
    </source>
</evidence>
<evidence type="ECO:0000313" key="8">
    <source>
        <dbReference type="EMBL" id="QDM47364.1"/>
    </source>
</evidence>
<dbReference type="InterPro" id="IPR013249">
    <property type="entry name" value="RNA_pol_sigma70_r4_t2"/>
</dbReference>
<dbReference type="GO" id="GO:0003677">
    <property type="term" value="F:DNA binding"/>
    <property type="evidence" value="ECO:0007669"/>
    <property type="project" value="UniProtKB-KW"/>
</dbReference>
<dbReference type="Gene3D" id="1.10.10.10">
    <property type="entry name" value="Winged helix-like DNA-binding domain superfamily/Winged helix DNA-binding domain"/>
    <property type="match status" value="1"/>
</dbReference>
<keyword evidence="2" id="KW-0805">Transcription regulation</keyword>
<dbReference type="RefSeq" id="WP_087441506.1">
    <property type="nucleotide sequence ID" value="NZ_JAMDMP010000067.1"/>
</dbReference>
<evidence type="ECO:0000256" key="2">
    <source>
        <dbReference type="ARBA" id="ARBA00023015"/>
    </source>
</evidence>
<reference evidence="8 9" key="1">
    <citation type="submission" date="2019-07" db="EMBL/GenBank/DDBJ databases">
        <title>Paenibacillus thiaminolyticus NRRL B-4156.</title>
        <authorList>
            <person name="Hehnly C."/>
            <person name="Zhang L."/>
        </authorList>
    </citation>
    <scope>NUCLEOTIDE SEQUENCE [LARGE SCALE GENOMIC DNA]</scope>
    <source>
        <strain evidence="8 9">NRRL B-4156</strain>
    </source>
</reference>
<dbReference type="Proteomes" id="UP000315377">
    <property type="component" value="Chromosome"/>
</dbReference>
<dbReference type="Pfam" id="PF08281">
    <property type="entry name" value="Sigma70_r4_2"/>
    <property type="match status" value="1"/>
</dbReference>
<proteinExistence type="inferred from homology"/>
<comment type="similarity">
    <text evidence="1">Belongs to the sigma-70 factor family. ECF subfamily.</text>
</comment>
<dbReference type="PANTHER" id="PTHR43133">
    <property type="entry name" value="RNA POLYMERASE ECF-TYPE SIGMA FACTO"/>
    <property type="match status" value="1"/>
</dbReference>
<keyword evidence="3" id="KW-0731">Sigma factor</keyword>
<accession>A0AAP9J460</accession>
<evidence type="ECO:0000256" key="5">
    <source>
        <dbReference type="ARBA" id="ARBA00023163"/>
    </source>
</evidence>
<organism evidence="8 9">
    <name type="scientific">Paenibacillus thiaminolyticus</name>
    <name type="common">Bacillus thiaminolyticus</name>
    <dbReference type="NCBI Taxonomy" id="49283"/>
    <lineage>
        <taxon>Bacteria</taxon>
        <taxon>Bacillati</taxon>
        <taxon>Bacillota</taxon>
        <taxon>Bacilli</taxon>
        <taxon>Bacillales</taxon>
        <taxon>Paenibacillaceae</taxon>
        <taxon>Paenibacillus</taxon>
    </lineage>
</organism>
<dbReference type="CDD" id="cd06171">
    <property type="entry name" value="Sigma70_r4"/>
    <property type="match status" value="1"/>
</dbReference>